<dbReference type="InterPro" id="IPR050380">
    <property type="entry name" value="Immune_Resp_Modulators"/>
</dbReference>
<dbReference type="OMA" id="CHISGFR"/>
<dbReference type="InterPro" id="IPR003597">
    <property type="entry name" value="Ig_C1-set"/>
</dbReference>
<keyword evidence="2" id="KW-0393">Immunoglobulin domain</keyword>
<keyword evidence="5" id="KW-1185">Reference proteome</keyword>
<evidence type="ECO:0000259" key="3">
    <source>
        <dbReference type="PROSITE" id="PS50835"/>
    </source>
</evidence>
<reference evidence="4" key="2">
    <citation type="submission" date="2025-09" db="UniProtKB">
        <authorList>
            <consortium name="Ensembl"/>
        </authorList>
    </citation>
    <scope>IDENTIFICATION</scope>
</reference>
<feature type="domain" description="Ig-like" evidence="3">
    <location>
        <begin position="14"/>
        <end position="105"/>
    </location>
</feature>
<dbReference type="Gene3D" id="2.60.40.10">
    <property type="entry name" value="Immunoglobulins"/>
    <property type="match status" value="1"/>
</dbReference>
<proteinExistence type="predicted"/>
<dbReference type="AlphaFoldDB" id="A0A669QLD3"/>
<name>A0A669QLD3_PHACC</name>
<dbReference type="InterPro" id="IPR013783">
    <property type="entry name" value="Ig-like_fold"/>
</dbReference>
<dbReference type="SMART" id="SM00407">
    <property type="entry name" value="IGc1"/>
    <property type="match status" value="1"/>
</dbReference>
<dbReference type="PROSITE" id="PS00290">
    <property type="entry name" value="IG_MHC"/>
    <property type="match status" value="1"/>
</dbReference>
<keyword evidence="1" id="KW-1015">Disulfide bond</keyword>
<dbReference type="InterPro" id="IPR036179">
    <property type="entry name" value="Ig-like_dom_sf"/>
</dbReference>
<dbReference type="Proteomes" id="UP000472261">
    <property type="component" value="Unplaced"/>
</dbReference>
<protein>
    <recommendedName>
        <fullName evidence="3">Ig-like domain-containing protein</fullName>
    </recommendedName>
</protein>
<sequence>PTVCRVPPTSPSAPEVQVLHASSCTASSGDSVELLCLVTGFSPAQIELEWLVDGMRGLVVASNTPVVREGSTYSFSSRLNVSKEDWKEGKSYTCRVKHPGTSTVVEDHARECWL</sequence>
<dbReference type="FunFam" id="2.60.40.10:FF:001690">
    <property type="entry name" value="Immunoglobulin heavy constant epsilon"/>
    <property type="match status" value="1"/>
</dbReference>
<dbReference type="PANTHER" id="PTHR23411">
    <property type="entry name" value="TAPASIN"/>
    <property type="match status" value="1"/>
</dbReference>
<dbReference type="GO" id="GO:0002376">
    <property type="term" value="P:immune system process"/>
    <property type="evidence" value="ECO:0007669"/>
    <property type="project" value="UniProtKB-ARBA"/>
</dbReference>
<dbReference type="PROSITE" id="PS50835">
    <property type="entry name" value="IG_LIKE"/>
    <property type="match status" value="1"/>
</dbReference>
<evidence type="ECO:0000256" key="1">
    <source>
        <dbReference type="ARBA" id="ARBA00023157"/>
    </source>
</evidence>
<dbReference type="InterPro" id="IPR003006">
    <property type="entry name" value="Ig/MHC_CS"/>
</dbReference>
<evidence type="ECO:0000313" key="4">
    <source>
        <dbReference type="Ensembl" id="ENSPCLP00000021637.1"/>
    </source>
</evidence>
<accession>A0A669QLD3</accession>
<evidence type="ECO:0000313" key="5">
    <source>
        <dbReference type="Proteomes" id="UP000472261"/>
    </source>
</evidence>
<dbReference type="Pfam" id="PF07654">
    <property type="entry name" value="C1-set"/>
    <property type="match status" value="1"/>
</dbReference>
<dbReference type="InterPro" id="IPR007110">
    <property type="entry name" value="Ig-like_dom"/>
</dbReference>
<dbReference type="Ensembl" id="ENSPCLT00000029990.1">
    <property type="protein sequence ID" value="ENSPCLP00000021637.1"/>
    <property type="gene ID" value="ENSPCLG00000019029.1"/>
</dbReference>
<evidence type="ECO:0000256" key="2">
    <source>
        <dbReference type="ARBA" id="ARBA00023319"/>
    </source>
</evidence>
<reference evidence="4" key="1">
    <citation type="submission" date="2025-08" db="UniProtKB">
        <authorList>
            <consortium name="Ensembl"/>
        </authorList>
    </citation>
    <scope>IDENTIFICATION</scope>
</reference>
<organism evidence="4 5">
    <name type="scientific">Phasianus colchicus</name>
    <name type="common">Common pheasant</name>
    <dbReference type="NCBI Taxonomy" id="9054"/>
    <lineage>
        <taxon>Eukaryota</taxon>
        <taxon>Metazoa</taxon>
        <taxon>Chordata</taxon>
        <taxon>Craniata</taxon>
        <taxon>Vertebrata</taxon>
        <taxon>Euteleostomi</taxon>
        <taxon>Archelosauria</taxon>
        <taxon>Archosauria</taxon>
        <taxon>Dinosauria</taxon>
        <taxon>Saurischia</taxon>
        <taxon>Theropoda</taxon>
        <taxon>Coelurosauria</taxon>
        <taxon>Aves</taxon>
        <taxon>Neognathae</taxon>
        <taxon>Galloanserae</taxon>
        <taxon>Galliformes</taxon>
        <taxon>Phasianidae</taxon>
        <taxon>Phasianinae</taxon>
        <taxon>Phasianus</taxon>
    </lineage>
</organism>
<dbReference type="SUPFAM" id="SSF48726">
    <property type="entry name" value="Immunoglobulin"/>
    <property type="match status" value="1"/>
</dbReference>